<dbReference type="AlphaFoldDB" id="A0A9E7ZMC0"/>
<feature type="signal peptide" evidence="1">
    <location>
        <begin position="1"/>
        <end position="24"/>
    </location>
</feature>
<protein>
    <recommendedName>
        <fullName evidence="3">PsiF repeat-containing protein</fullName>
    </recommendedName>
</protein>
<organism evidence="2">
    <name type="scientific">Bosea sp. NBC_00436</name>
    <dbReference type="NCBI Taxonomy" id="2969620"/>
    <lineage>
        <taxon>Bacteria</taxon>
        <taxon>Pseudomonadati</taxon>
        <taxon>Pseudomonadota</taxon>
        <taxon>Alphaproteobacteria</taxon>
        <taxon>Hyphomicrobiales</taxon>
        <taxon>Boseaceae</taxon>
        <taxon>Bosea</taxon>
    </lineage>
</organism>
<accession>A0A9E7ZMC0</accession>
<reference evidence="2" key="1">
    <citation type="submission" date="2022-08" db="EMBL/GenBank/DDBJ databases">
        <title>Complete Genome Sequences of 2 Bosea sp. soil isolates.</title>
        <authorList>
            <person name="Alvarez Arevalo M."/>
            <person name="Sterndorff E.B."/>
            <person name="Faurdal D."/>
            <person name="Joergensen T.S."/>
            <person name="Weber T."/>
        </authorList>
    </citation>
    <scope>NUCLEOTIDE SEQUENCE</scope>
    <source>
        <strain evidence="2">NBC_00436</strain>
    </source>
</reference>
<keyword evidence="1" id="KW-0732">Signal</keyword>
<name>A0A9E7ZMC0_9HYPH</name>
<proteinExistence type="predicted"/>
<gene>
    <name evidence="2" type="ORF">NWE54_01365</name>
</gene>
<evidence type="ECO:0000256" key="1">
    <source>
        <dbReference type="SAM" id="SignalP"/>
    </source>
</evidence>
<dbReference type="EMBL" id="CP102774">
    <property type="protein sequence ID" value="UZF87473.1"/>
    <property type="molecule type" value="Genomic_DNA"/>
</dbReference>
<evidence type="ECO:0000313" key="2">
    <source>
        <dbReference type="EMBL" id="UZF87473.1"/>
    </source>
</evidence>
<sequence length="84" mass="9274">MMKLFSALAVAGLMMTAMTATSQAQESKVFRKMTAGQPAPLHGSMTQAQARKQCRMELGGSRESKRSINIKMRQCMDKKMNGTM</sequence>
<evidence type="ECO:0008006" key="3">
    <source>
        <dbReference type="Google" id="ProtNLM"/>
    </source>
</evidence>
<feature type="chain" id="PRO_5038694847" description="PsiF repeat-containing protein" evidence="1">
    <location>
        <begin position="25"/>
        <end position="84"/>
    </location>
</feature>